<dbReference type="SUPFAM" id="SSF52467">
    <property type="entry name" value="DHS-like NAD/FAD-binding domain"/>
    <property type="match status" value="1"/>
</dbReference>
<comment type="similarity">
    <text evidence="2 4">Belongs to the TPP enzyme family.</text>
</comment>
<feature type="domain" description="Thiamine pyrophosphate enzyme N-terminal TPP-binding" evidence="8">
    <location>
        <begin position="6"/>
        <end position="118"/>
    </location>
</feature>
<dbReference type="InterPro" id="IPR012001">
    <property type="entry name" value="Thiamin_PyroP_enz_TPP-bd_dom"/>
</dbReference>
<dbReference type="Pfam" id="PF02775">
    <property type="entry name" value="TPP_enzyme_C"/>
    <property type="match status" value="1"/>
</dbReference>
<dbReference type="Proteomes" id="UP001162880">
    <property type="component" value="Unassembled WGS sequence"/>
</dbReference>
<organism evidence="9 10">
    <name type="scientific">Novosphingobium album</name>
    <name type="common">ex Hu et al. 2023</name>
    <dbReference type="NCBI Taxonomy" id="2930093"/>
    <lineage>
        <taxon>Bacteria</taxon>
        <taxon>Pseudomonadati</taxon>
        <taxon>Pseudomonadota</taxon>
        <taxon>Alphaproteobacteria</taxon>
        <taxon>Sphingomonadales</taxon>
        <taxon>Sphingomonadaceae</taxon>
        <taxon>Novosphingobium</taxon>
    </lineage>
</organism>
<evidence type="ECO:0000256" key="3">
    <source>
        <dbReference type="ARBA" id="ARBA00023052"/>
    </source>
</evidence>
<dbReference type="EMBL" id="JALHLE010000067">
    <property type="protein sequence ID" value="MCJ2181086.1"/>
    <property type="molecule type" value="Genomic_DNA"/>
</dbReference>
<feature type="region of interest" description="Disordered" evidence="5">
    <location>
        <begin position="573"/>
        <end position="596"/>
    </location>
</feature>
<dbReference type="Gene3D" id="3.40.50.970">
    <property type="match status" value="2"/>
</dbReference>
<dbReference type="Pfam" id="PF02776">
    <property type="entry name" value="TPP_enzyme_N"/>
    <property type="match status" value="1"/>
</dbReference>
<dbReference type="Pfam" id="PF00205">
    <property type="entry name" value="TPP_enzyme_M"/>
    <property type="match status" value="1"/>
</dbReference>
<sequence length="596" mass="64555">MTTQTMYERILDLIQAEGVDTLFGIPDPSFFGMFIEAERRGMQIISPHHEQAAALTADGLYRMTGKPVVLCMNKGPGVANIMAGVNFLMKENVPAVCIMANRQRFYEQKVRRGMMQYMSQPPLFENTVKYTGTIEYPQQTDEIFHEAFRKALSGTPGPTFVELPLGVMQAKFDGSPVLKPHQYRLVQQRADAQSIAQARALLEQAKAPVLLLGQGCFVTRSHAMLTELAGKLNCPILQTNAVEAVLPGMEDRTFPYSSAAGAEIAGSSDVVLAIGTELGEALNYGRGHSWKPGNETRKWIYVERDADAMGVNRPIDVPLVGDLRDIVPQLNEALTGLNRSLPAELSQWTAARDAHKKSIEDYVPRTSMPIHPGLVAIEATKAVPEDSILLRDGGGASMWASALVQFTPRDSMWSSNWGAIGNGLPMAMGAQMAVGDKRRAVLLTGDSAFLFHISELETAVRKNLPIICIVSVDHAWGLEAASYKANFGENTSTPEARWGASVRLDKTAESFGAHGEYVERAEDIGPAVKRALASGKPAVIHVEVDQMASSSFEGIPGFKEFRAWFGEEGDFLGVPGEAPAAPKPGGGGSTENSSGY</sequence>
<feature type="domain" description="Thiamine pyrophosphate enzyme TPP-binding" evidence="7">
    <location>
        <begin position="392"/>
        <end position="542"/>
    </location>
</feature>
<dbReference type="SUPFAM" id="SSF52518">
    <property type="entry name" value="Thiamin diphosphate-binding fold (THDP-binding)"/>
    <property type="match status" value="2"/>
</dbReference>
<dbReference type="PANTHER" id="PTHR18968:SF166">
    <property type="entry name" value="2-HYDROXYACYL-COA LYASE 2"/>
    <property type="match status" value="1"/>
</dbReference>
<dbReference type="InterPro" id="IPR029061">
    <property type="entry name" value="THDP-binding"/>
</dbReference>
<dbReference type="RefSeq" id="WP_243996572.1">
    <property type="nucleotide sequence ID" value="NZ_JALHLE010000067.1"/>
</dbReference>
<evidence type="ECO:0000259" key="7">
    <source>
        <dbReference type="Pfam" id="PF02775"/>
    </source>
</evidence>
<protein>
    <submittedName>
        <fullName evidence="9">Thiamine pyrophosphate-binding protein</fullName>
    </submittedName>
</protein>
<dbReference type="PANTHER" id="PTHR18968">
    <property type="entry name" value="THIAMINE PYROPHOSPHATE ENZYMES"/>
    <property type="match status" value="1"/>
</dbReference>
<dbReference type="InterPro" id="IPR011766">
    <property type="entry name" value="TPP_enzyme_TPP-bd"/>
</dbReference>
<proteinExistence type="inferred from homology"/>
<dbReference type="CDD" id="cd07035">
    <property type="entry name" value="TPP_PYR_POX_like"/>
    <property type="match status" value="1"/>
</dbReference>
<evidence type="ECO:0000256" key="2">
    <source>
        <dbReference type="ARBA" id="ARBA00007812"/>
    </source>
</evidence>
<evidence type="ECO:0000256" key="1">
    <source>
        <dbReference type="ARBA" id="ARBA00001964"/>
    </source>
</evidence>
<name>A0ABT0B7N1_9SPHN</name>
<dbReference type="InterPro" id="IPR029035">
    <property type="entry name" value="DHS-like_NAD/FAD-binding_dom"/>
</dbReference>
<dbReference type="InterPro" id="IPR012000">
    <property type="entry name" value="Thiamin_PyroP_enz_cen_dom"/>
</dbReference>
<accession>A0ABT0B7N1</accession>
<reference evidence="9" key="1">
    <citation type="submission" date="2022-03" db="EMBL/GenBank/DDBJ databases">
        <title>Identification of a novel bacterium isolated from mangrove sediments.</title>
        <authorList>
            <person name="Pan X."/>
        </authorList>
    </citation>
    <scope>NUCLEOTIDE SEQUENCE</scope>
    <source>
        <strain evidence="9">B2580</strain>
    </source>
</reference>
<comment type="cofactor">
    <cofactor evidence="1">
        <name>thiamine diphosphate</name>
        <dbReference type="ChEBI" id="CHEBI:58937"/>
    </cofactor>
</comment>
<evidence type="ECO:0000313" key="10">
    <source>
        <dbReference type="Proteomes" id="UP001162880"/>
    </source>
</evidence>
<keyword evidence="3 4" id="KW-0786">Thiamine pyrophosphate</keyword>
<keyword evidence="10" id="KW-1185">Reference proteome</keyword>
<dbReference type="Gene3D" id="3.40.50.1220">
    <property type="entry name" value="TPP-binding domain"/>
    <property type="match status" value="1"/>
</dbReference>
<evidence type="ECO:0000256" key="4">
    <source>
        <dbReference type="RuleBase" id="RU362132"/>
    </source>
</evidence>
<evidence type="ECO:0000259" key="6">
    <source>
        <dbReference type="Pfam" id="PF00205"/>
    </source>
</evidence>
<gene>
    <name evidence="9" type="ORF">MTR64_21215</name>
</gene>
<evidence type="ECO:0000259" key="8">
    <source>
        <dbReference type="Pfam" id="PF02776"/>
    </source>
</evidence>
<evidence type="ECO:0000256" key="5">
    <source>
        <dbReference type="SAM" id="MobiDB-lite"/>
    </source>
</evidence>
<evidence type="ECO:0000313" key="9">
    <source>
        <dbReference type="EMBL" id="MCJ2181086.1"/>
    </source>
</evidence>
<dbReference type="InterPro" id="IPR045229">
    <property type="entry name" value="TPP_enz"/>
</dbReference>
<comment type="caution">
    <text evidence="9">The sequence shown here is derived from an EMBL/GenBank/DDBJ whole genome shotgun (WGS) entry which is preliminary data.</text>
</comment>
<feature type="domain" description="Thiamine pyrophosphate enzyme central" evidence="6">
    <location>
        <begin position="195"/>
        <end position="330"/>
    </location>
</feature>